<sequence length="113" mass="12140">MEIEDLMKPPGSAHRILIAGALVFCQAAFAHGPVFDCYIESDDLVKCEAGYTDGSSAAGRKIHVQDTSNKVLLEGSVDKDNSYTFQPPAGKYSVVFMGGDNHQATIQSSDISR</sequence>
<proteinExistence type="predicted"/>
<name>A0A2S8HPH2_9PSED</name>
<dbReference type="RefSeq" id="WP_105341357.1">
    <property type="nucleotide sequence ID" value="NZ_PUIN01000005.1"/>
</dbReference>
<evidence type="ECO:0000313" key="1">
    <source>
        <dbReference type="EMBL" id="PQP04446.1"/>
    </source>
</evidence>
<accession>A0A2S8HPH2</accession>
<comment type="caution">
    <text evidence="1">The sequence shown here is derived from an EMBL/GenBank/DDBJ whole genome shotgun (WGS) entry which is preliminary data.</text>
</comment>
<gene>
    <name evidence="1" type="ORF">C5612_10675</name>
</gene>
<protein>
    <submittedName>
        <fullName evidence="1">Uncharacterized protein</fullName>
    </submittedName>
</protein>
<organism evidence="1 2">
    <name type="scientific">Pseudomonas frederiksbergensis</name>
    <dbReference type="NCBI Taxonomy" id="104087"/>
    <lineage>
        <taxon>Bacteria</taxon>
        <taxon>Pseudomonadati</taxon>
        <taxon>Pseudomonadota</taxon>
        <taxon>Gammaproteobacteria</taxon>
        <taxon>Pseudomonadales</taxon>
        <taxon>Pseudomonadaceae</taxon>
        <taxon>Pseudomonas</taxon>
    </lineage>
</organism>
<dbReference type="EMBL" id="PUIN01000005">
    <property type="protein sequence ID" value="PQP04446.1"/>
    <property type="molecule type" value="Genomic_DNA"/>
</dbReference>
<dbReference type="AlphaFoldDB" id="A0A2S8HPH2"/>
<reference evidence="1 2" key="1">
    <citation type="submission" date="2018-02" db="EMBL/GenBank/DDBJ databases">
        <title>Draft genome sequencing of Pseudomonas frederiksbergensis 11-D3.</title>
        <authorList>
            <person name="Zheng B.-X."/>
        </authorList>
    </citation>
    <scope>NUCLEOTIDE SEQUENCE [LARGE SCALE GENOMIC DNA]</scope>
    <source>
        <strain evidence="1 2">11-D3</strain>
    </source>
</reference>
<dbReference type="Proteomes" id="UP000239687">
    <property type="component" value="Unassembled WGS sequence"/>
</dbReference>
<evidence type="ECO:0000313" key="2">
    <source>
        <dbReference type="Proteomes" id="UP000239687"/>
    </source>
</evidence>